<organism evidence="9">
    <name type="scientific">Salpingoeca rosetta (strain ATCC 50818 / BSB-021)</name>
    <dbReference type="NCBI Taxonomy" id="946362"/>
    <lineage>
        <taxon>Eukaryota</taxon>
        <taxon>Choanoflagellata</taxon>
        <taxon>Craspedida</taxon>
        <taxon>Salpingoecidae</taxon>
        <taxon>Salpingoeca</taxon>
    </lineage>
</organism>
<dbReference type="EMBL" id="GL832962">
    <property type="protein sequence ID" value="EGD83129.1"/>
    <property type="molecule type" value="Genomic_DNA"/>
</dbReference>
<dbReference type="PROSITE" id="PS00108">
    <property type="entry name" value="PROTEIN_KINASE_ST"/>
    <property type="match status" value="1"/>
</dbReference>
<name>F2U5B3_SALR5</name>
<dbReference type="SMART" id="SM00220">
    <property type="entry name" value="S_TKc"/>
    <property type="match status" value="1"/>
</dbReference>
<evidence type="ECO:0000256" key="1">
    <source>
        <dbReference type="ARBA" id="ARBA00022527"/>
    </source>
</evidence>
<dbReference type="GeneID" id="16076074"/>
<dbReference type="InterPro" id="IPR011009">
    <property type="entry name" value="Kinase-like_dom_sf"/>
</dbReference>
<keyword evidence="2" id="KW-0808">Transferase</keyword>
<evidence type="ECO:0000259" key="7">
    <source>
        <dbReference type="PROSITE" id="PS50011"/>
    </source>
</evidence>
<protein>
    <submittedName>
        <fullName evidence="8">Camk/mapkapk/mapkapk protein kinase</fullName>
    </submittedName>
</protein>
<keyword evidence="4 8" id="KW-0418">Kinase</keyword>
<feature type="domain" description="Protein kinase" evidence="7">
    <location>
        <begin position="32"/>
        <end position="300"/>
    </location>
</feature>
<evidence type="ECO:0000256" key="2">
    <source>
        <dbReference type="ARBA" id="ARBA00022679"/>
    </source>
</evidence>
<evidence type="ECO:0000313" key="8">
    <source>
        <dbReference type="EMBL" id="EGD83129.1"/>
    </source>
</evidence>
<dbReference type="InterPro" id="IPR000719">
    <property type="entry name" value="Prot_kinase_dom"/>
</dbReference>
<dbReference type="PROSITE" id="PS50011">
    <property type="entry name" value="PROTEIN_KINASE_DOM"/>
    <property type="match status" value="1"/>
</dbReference>
<dbReference type="KEGG" id="sre:PTSG_03766"/>
<dbReference type="PANTHER" id="PTHR24349">
    <property type="entry name" value="SERINE/THREONINE-PROTEIN KINASE"/>
    <property type="match status" value="1"/>
</dbReference>
<feature type="compositionally biased region" description="Polar residues" evidence="6">
    <location>
        <begin position="397"/>
        <end position="411"/>
    </location>
</feature>
<feature type="compositionally biased region" description="Basic and acidic residues" evidence="6">
    <location>
        <begin position="344"/>
        <end position="363"/>
    </location>
</feature>
<gene>
    <name evidence="8" type="ORF">PTSG_03766</name>
</gene>
<dbReference type="InParanoid" id="F2U5B3"/>
<evidence type="ECO:0000313" key="9">
    <source>
        <dbReference type="Proteomes" id="UP000007799"/>
    </source>
</evidence>
<dbReference type="GO" id="GO:0005524">
    <property type="term" value="F:ATP binding"/>
    <property type="evidence" value="ECO:0007669"/>
    <property type="project" value="UniProtKB-KW"/>
</dbReference>
<evidence type="ECO:0000256" key="6">
    <source>
        <dbReference type="SAM" id="MobiDB-lite"/>
    </source>
</evidence>
<dbReference type="STRING" id="946362.F2U5B3"/>
<dbReference type="Pfam" id="PF00069">
    <property type="entry name" value="Pkinase"/>
    <property type="match status" value="1"/>
</dbReference>
<dbReference type="Gene3D" id="1.10.510.10">
    <property type="entry name" value="Transferase(Phosphotransferase) domain 1"/>
    <property type="match status" value="1"/>
</dbReference>
<dbReference type="AlphaFoldDB" id="F2U5B3"/>
<keyword evidence="9" id="KW-1185">Reference proteome</keyword>
<reference evidence="8" key="1">
    <citation type="submission" date="2009-08" db="EMBL/GenBank/DDBJ databases">
        <title>Annotation of Salpingoeca rosetta.</title>
        <authorList>
            <consortium name="The Broad Institute Genome Sequencing Platform"/>
            <person name="Russ C."/>
            <person name="Cuomo C."/>
            <person name="Burger G."/>
            <person name="Gray M.W."/>
            <person name="Holland P.W.H."/>
            <person name="King N."/>
            <person name="Lang F.B.F."/>
            <person name="Roger A.J."/>
            <person name="Ruiz-Trillo I."/>
            <person name="Young S.K."/>
            <person name="Zeng Q."/>
            <person name="Gargeya S."/>
            <person name="Alvarado L."/>
            <person name="Berlin A."/>
            <person name="Chapman S.B."/>
            <person name="Chen Z."/>
            <person name="Freedman E."/>
            <person name="Gellesch M."/>
            <person name="Goldberg J."/>
            <person name="Griggs A."/>
            <person name="Gujja S."/>
            <person name="Heilman E."/>
            <person name="Heiman D."/>
            <person name="Howarth C."/>
            <person name="Mehta T."/>
            <person name="Neiman D."/>
            <person name="Pearson M."/>
            <person name="Roberts A."/>
            <person name="Saif S."/>
            <person name="Shea T."/>
            <person name="Shenoy N."/>
            <person name="Sisk P."/>
            <person name="Stolte C."/>
            <person name="Sykes S."/>
            <person name="White J."/>
            <person name="Yandava C."/>
            <person name="Haas B."/>
            <person name="Nusbaum C."/>
            <person name="Birren B."/>
        </authorList>
    </citation>
    <scope>NUCLEOTIDE SEQUENCE [LARGE SCALE GENOMIC DNA]</scope>
    <source>
        <strain evidence="8">ATCC 50818</strain>
    </source>
</reference>
<dbReference type="Proteomes" id="UP000007799">
    <property type="component" value="Unassembled WGS sequence"/>
</dbReference>
<dbReference type="InterPro" id="IPR008271">
    <property type="entry name" value="Ser/Thr_kinase_AS"/>
</dbReference>
<feature type="region of interest" description="Disordered" evidence="6">
    <location>
        <begin position="325"/>
        <end position="428"/>
    </location>
</feature>
<proteinExistence type="predicted"/>
<keyword evidence="1" id="KW-0723">Serine/threonine-protein kinase</keyword>
<dbReference type="SUPFAM" id="SSF56112">
    <property type="entry name" value="Protein kinase-like (PK-like)"/>
    <property type="match status" value="1"/>
</dbReference>
<dbReference type="OMA" id="HSMASEC"/>
<evidence type="ECO:0000256" key="4">
    <source>
        <dbReference type="ARBA" id="ARBA00022777"/>
    </source>
</evidence>
<keyword evidence="5" id="KW-0067">ATP-binding</keyword>
<accession>F2U5B3</accession>
<dbReference type="RefSeq" id="XP_004995493.1">
    <property type="nucleotide sequence ID" value="XM_004995436.1"/>
</dbReference>
<evidence type="ECO:0000256" key="5">
    <source>
        <dbReference type="ARBA" id="ARBA00022840"/>
    </source>
</evidence>
<dbReference type="GO" id="GO:0004674">
    <property type="term" value="F:protein serine/threonine kinase activity"/>
    <property type="evidence" value="ECO:0007669"/>
    <property type="project" value="UniProtKB-KW"/>
</dbReference>
<dbReference type="InterPro" id="IPR050205">
    <property type="entry name" value="CDPK_Ser/Thr_kinases"/>
</dbReference>
<dbReference type="OrthoDB" id="40902at2759"/>
<keyword evidence="3" id="KW-0547">Nucleotide-binding</keyword>
<evidence type="ECO:0000256" key="3">
    <source>
        <dbReference type="ARBA" id="ARBA00022741"/>
    </source>
</evidence>
<dbReference type="Gene3D" id="3.30.200.20">
    <property type="entry name" value="Phosphorylase Kinase, domain 1"/>
    <property type="match status" value="1"/>
</dbReference>
<sequence>MMISENGLEEEQSYPDDTPAPVVLRRRVEDDFIVDWAHPLGAGRNVVTCRHRRTHELGVLKYMPKSDVSLHEIFMLHYCTVHCPDHVTRLIAAYENDVYFADNPHKPVRFHLIILEYMNGGTLFDHARQLGFQYTERVVSNLFRQVVECVDKIHSLNIAHRDIKPENVLLCHDGDATRVKLTDMAFAHFDRGHSMASECGTPEYQAPETQIDHPRVSRRGGFYTKACDIWSLGVTLYVLLSGTFPFQGQDVHSKLIQDYSFPPEAWDDVSQRAQAFTSTLLCAPPRLRPTTARLLDHPWLCDPDTLNNATLSAVERLGAPLRRPSIWREEQGQGEGGALVGDARVARGDDDGGDDGDAHHVNECSEGGDSGDGGITQRRQQRRRTLHTPKAPFVTMAASTQPPSRQSSQDRLSLPAKSRAAQVAREASVGTMHTNSHVIDTTLVDTCDFWESPVTTASIDE</sequence>
<dbReference type="SMR" id="F2U5B3"/>
<dbReference type="eggNOG" id="KOG0604">
    <property type="taxonomic scope" value="Eukaryota"/>
</dbReference>